<feature type="active site" description="Nucleophile" evidence="4">
    <location>
        <position position="58"/>
    </location>
</feature>
<dbReference type="EMBL" id="VJZT01000006">
    <property type="protein sequence ID" value="TRX40036.1"/>
    <property type="molecule type" value="Genomic_DNA"/>
</dbReference>
<dbReference type="GO" id="GO:0019148">
    <property type="term" value="F:D-cysteine desulfhydrase activity"/>
    <property type="evidence" value="ECO:0007669"/>
    <property type="project" value="TreeGrafter"/>
</dbReference>
<protein>
    <submittedName>
        <fullName evidence="7">1-aminocyclopropane-1-carboxylate deaminase/D-cysteine desulfhydrase</fullName>
    </submittedName>
</protein>
<evidence type="ECO:0000256" key="2">
    <source>
        <dbReference type="ARBA" id="ARBA00008639"/>
    </source>
</evidence>
<dbReference type="PANTHER" id="PTHR43780">
    <property type="entry name" value="1-AMINOCYCLOPROPANE-1-CARBOXYLATE DEAMINASE-RELATED"/>
    <property type="match status" value="1"/>
</dbReference>
<dbReference type="RefSeq" id="WP_144256116.1">
    <property type="nucleotide sequence ID" value="NZ_VJZT01000006.1"/>
</dbReference>
<dbReference type="SUPFAM" id="SSF53686">
    <property type="entry name" value="Tryptophan synthase beta subunit-like PLP-dependent enzymes"/>
    <property type="match status" value="1"/>
</dbReference>
<feature type="domain" description="Tryptophan synthase beta chain-like PALP" evidence="6">
    <location>
        <begin position="13"/>
        <end position="274"/>
    </location>
</feature>
<evidence type="ECO:0000313" key="8">
    <source>
        <dbReference type="Proteomes" id="UP000316371"/>
    </source>
</evidence>
<dbReference type="AlphaFoldDB" id="A0A553E4R3"/>
<dbReference type="Gene3D" id="3.40.50.1100">
    <property type="match status" value="2"/>
</dbReference>
<evidence type="ECO:0000256" key="3">
    <source>
        <dbReference type="ARBA" id="ARBA00022898"/>
    </source>
</evidence>
<keyword evidence="8" id="KW-1185">Reference proteome</keyword>
<comment type="similarity">
    <text evidence="2">Belongs to the ACC deaminase/D-cysteine desulfhydrase family.</text>
</comment>
<comment type="cofactor">
    <cofactor evidence="1">
        <name>pyridoxal 5'-phosphate</name>
        <dbReference type="ChEBI" id="CHEBI:597326"/>
    </cofactor>
</comment>
<proteinExistence type="inferred from homology"/>
<sequence length="298" mass="33464">MNQKIPLLFPNAISLTIKREDLLHPFVSGNKFRKLKYNLQQAKIQNKEKLLTFGGAFSNHIAAVAYAGAARGFQTIGIIRGEELRNKINENPTLQFAQECGMHFEFVTRAAYRLKNETSFLDELKQKQGDFYCIPEGGTNALAIQGCQEILTHEDAVFDFVCCAVGTGGTISGIINSILPHQKVLGFPALKGDFLKDEIRNFVQNEQWEIISDYHFGGYGKVNEELVAFINQFYGETQIPLDPIYTGKMVFGVMDLIKKDYFPKNSKILLIHTGGLQGIQGMNLKLKKKQLPTIDTHV</sequence>
<comment type="caution">
    <text evidence="7">The sequence shown here is derived from an EMBL/GenBank/DDBJ whole genome shotgun (WGS) entry which is preliminary data.</text>
</comment>
<dbReference type="PANTHER" id="PTHR43780:SF2">
    <property type="entry name" value="1-AMINOCYCLOPROPANE-1-CARBOXYLATE DEAMINASE-RELATED"/>
    <property type="match status" value="1"/>
</dbReference>
<accession>A0A553E4R3</accession>
<evidence type="ECO:0000259" key="6">
    <source>
        <dbReference type="Pfam" id="PF00291"/>
    </source>
</evidence>
<feature type="modified residue" description="N6-(pyridoxal phosphate)lysine" evidence="5">
    <location>
        <position position="31"/>
    </location>
</feature>
<dbReference type="PIRSF" id="PIRSF006278">
    <property type="entry name" value="ACCD_DCysDesulf"/>
    <property type="match status" value="1"/>
</dbReference>
<evidence type="ECO:0000256" key="4">
    <source>
        <dbReference type="PIRSR" id="PIRSR006278-1"/>
    </source>
</evidence>
<dbReference type="InterPro" id="IPR001926">
    <property type="entry name" value="TrpB-like_PALP"/>
</dbReference>
<dbReference type="Pfam" id="PF00291">
    <property type="entry name" value="PALP"/>
    <property type="match status" value="1"/>
</dbReference>
<organism evidence="7 8">
    <name type="scientific">Flavobacterium restrictum</name>
    <dbReference type="NCBI Taxonomy" id="2594428"/>
    <lineage>
        <taxon>Bacteria</taxon>
        <taxon>Pseudomonadati</taxon>
        <taxon>Bacteroidota</taxon>
        <taxon>Flavobacteriia</taxon>
        <taxon>Flavobacteriales</taxon>
        <taxon>Flavobacteriaceae</taxon>
        <taxon>Flavobacterium</taxon>
    </lineage>
</organism>
<dbReference type="InterPro" id="IPR036052">
    <property type="entry name" value="TrpB-like_PALP_sf"/>
</dbReference>
<evidence type="ECO:0000256" key="1">
    <source>
        <dbReference type="ARBA" id="ARBA00001933"/>
    </source>
</evidence>
<dbReference type="InterPro" id="IPR027278">
    <property type="entry name" value="ACCD_DCysDesulf"/>
</dbReference>
<dbReference type="Proteomes" id="UP000316371">
    <property type="component" value="Unassembled WGS sequence"/>
</dbReference>
<evidence type="ECO:0000313" key="7">
    <source>
        <dbReference type="EMBL" id="TRX40036.1"/>
    </source>
</evidence>
<evidence type="ECO:0000256" key="5">
    <source>
        <dbReference type="PIRSR" id="PIRSR006278-2"/>
    </source>
</evidence>
<name>A0A553E4R3_9FLAO</name>
<reference evidence="7 8" key="1">
    <citation type="submission" date="2019-07" db="EMBL/GenBank/DDBJ databases">
        <title>Novel species of Flavobacterium.</title>
        <authorList>
            <person name="Liu Q."/>
            <person name="Xin Y.-H."/>
        </authorList>
    </citation>
    <scope>NUCLEOTIDE SEQUENCE [LARGE SCALE GENOMIC DNA]</scope>
    <source>
        <strain evidence="7 8">LB1R34</strain>
    </source>
</reference>
<dbReference type="OrthoDB" id="9801249at2"/>
<gene>
    <name evidence="7" type="ORF">FNW21_07455</name>
</gene>
<keyword evidence="3 5" id="KW-0663">Pyridoxal phosphate</keyword>